<reference evidence="1 2" key="1">
    <citation type="submission" date="2019-10" db="EMBL/GenBank/DDBJ databases">
        <title>Draft Genome Sequence of Cytophagaceae sp. SJW1-29.</title>
        <authorList>
            <person name="Choi A."/>
        </authorList>
    </citation>
    <scope>NUCLEOTIDE SEQUENCE [LARGE SCALE GENOMIC DNA]</scope>
    <source>
        <strain evidence="1 2">SJW1-29</strain>
    </source>
</reference>
<protein>
    <submittedName>
        <fullName evidence="1">Uncharacterized protein</fullName>
    </submittedName>
</protein>
<comment type="caution">
    <text evidence="1">The sequence shown here is derived from an EMBL/GenBank/DDBJ whole genome shotgun (WGS) entry which is preliminary data.</text>
</comment>
<name>A0A7C9FQA3_9BACT</name>
<dbReference type="RefSeq" id="WP_152764673.1">
    <property type="nucleotide sequence ID" value="NZ_WHLY01000002.1"/>
</dbReference>
<dbReference type="Proteomes" id="UP000479293">
    <property type="component" value="Unassembled WGS sequence"/>
</dbReference>
<evidence type="ECO:0000313" key="2">
    <source>
        <dbReference type="Proteomes" id="UP000479293"/>
    </source>
</evidence>
<dbReference type="AlphaFoldDB" id="A0A7C9FQA3"/>
<sequence>MANNVNLGTARVLTAAIRHTINNDYKFNTLGAVAAVQDPAFNEIRAAINPKMITDSTSLAWRNIGSRQVPILHVDVTYNPQGAGGAVLTERLRVDPAPVEAGAATTLTVKYDYHVEKHFKQDVRKELLEPRAQQYIADYLAGKMRLDATLSGYLGNIGAKMYRDMEPWLFRPYNKYVLQQLIARVGKNKAYPGTVLPTAAAPLVLVNGYEAKGPGDVALIGPREVLMNTRTMNKFGGKGVLIGGGAWMRWHRSMAYMVANNDGVDFAKVYAQLPWVFYYDEDIDTEYGQDQAIYIDPGAVAFEQVSAHDRSYTYLKDEDFENYDTSLGMAYLSINQFSGEMEPGQVNVPSALPFALDLRVQRGMDVNDLPTKIWKPSISAGNFIRPLGFFTSDASNVFKDVSGVFGFKMVTYTAP</sequence>
<organism evidence="1 2">
    <name type="scientific">Salmonirosea aquatica</name>
    <dbReference type="NCBI Taxonomy" id="2654236"/>
    <lineage>
        <taxon>Bacteria</taxon>
        <taxon>Pseudomonadati</taxon>
        <taxon>Bacteroidota</taxon>
        <taxon>Cytophagia</taxon>
        <taxon>Cytophagales</taxon>
        <taxon>Spirosomataceae</taxon>
        <taxon>Salmonirosea</taxon>
    </lineage>
</organism>
<dbReference type="EMBL" id="WHLY01000002">
    <property type="protein sequence ID" value="MPR36611.1"/>
    <property type="molecule type" value="Genomic_DNA"/>
</dbReference>
<accession>A0A7C9FQA3</accession>
<proteinExistence type="predicted"/>
<keyword evidence="2" id="KW-1185">Reference proteome</keyword>
<gene>
    <name evidence="1" type="ORF">GBK04_25525</name>
</gene>
<evidence type="ECO:0000313" key="1">
    <source>
        <dbReference type="EMBL" id="MPR36611.1"/>
    </source>
</evidence>